<evidence type="ECO:0000256" key="1">
    <source>
        <dbReference type="SAM" id="Phobius"/>
    </source>
</evidence>
<dbReference type="Proteomes" id="UP000249495">
    <property type="component" value="Chromosome 1"/>
</dbReference>
<proteinExistence type="predicted"/>
<feature type="transmembrane region" description="Helical" evidence="1">
    <location>
        <begin position="379"/>
        <end position="397"/>
    </location>
</feature>
<keyword evidence="3" id="KW-1185">Reference proteome</keyword>
<dbReference type="Gene3D" id="3.40.50.720">
    <property type="entry name" value="NAD(P)-binding Rossmann-like Domain"/>
    <property type="match status" value="1"/>
</dbReference>
<dbReference type="AlphaFoldDB" id="A0A2X3W590"/>
<keyword evidence="1" id="KW-0472">Membrane</keyword>
<dbReference type="RefSeq" id="WP_018030131.1">
    <property type="nucleotide sequence ID" value="NZ_LS483343.1"/>
</dbReference>
<evidence type="ECO:0000313" key="3">
    <source>
        <dbReference type="Proteomes" id="UP000249495"/>
    </source>
</evidence>
<dbReference type="KEGG" id="sfer:NCTC12278_01282"/>
<keyword evidence="1" id="KW-0812">Transmembrane</keyword>
<evidence type="ECO:0000313" key="2">
    <source>
        <dbReference type="EMBL" id="SQF40707.1"/>
    </source>
</evidence>
<feature type="transmembrane region" description="Helical" evidence="1">
    <location>
        <begin position="332"/>
        <end position="359"/>
    </location>
</feature>
<protein>
    <submittedName>
        <fullName evidence="2">Membrane protein</fullName>
    </submittedName>
</protein>
<organism evidence="2 3">
    <name type="scientific">Streptococcus ferus</name>
    <dbReference type="NCBI Taxonomy" id="1345"/>
    <lineage>
        <taxon>Bacteria</taxon>
        <taxon>Bacillati</taxon>
        <taxon>Bacillota</taxon>
        <taxon>Bacilli</taxon>
        <taxon>Lactobacillales</taxon>
        <taxon>Streptococcaceae</taxon>
        <taxon>Streptococcus</taxon>
    </lineage>
</organism>
<keyword evidence="1" id="KW-1133">Transmembrane helix</keyword>
<dbReference type="EMBL" id="LS483343">
    <property type="protein sequence ID" value="SQF40707.1"/>
    <property type="molecule type" value="Genomic_DNA"/>
</dbReference>
<dbReference type="STRING" id="1123303.GCA_000372425_00803"/>
<accession>A0A2X3W590</accession>
<gene>
    <name evidence="2" type="ORF">NCTC12278_01282</name>
</gene>
<reference evidence="2 3" key="1">
    <citation type="submission" date="2018-06" db="EMBL/GenBank/DDBJ databases">
        <authorList>
            <consortium name="Pathogen Informatics"/>
            <person name="Doyle S."/>
        </authorList>
    </citation>
    <scope>NUCLEOTIDE SEQUENCE [LARGE SCALE GENOMIC DNA]</scope>
    <source>
        <strain evidence="2 3">NCTC12278</strain>
    </source>
</reference>
<name>A0A2X3W590_9STRE</name>
<sequence length="613" mass="70890">MKTLLIGNIGYITKTFLNEAFPNHQLFLLGDTNLKSSQQMGITVFTNDISLEESIFESYEFDQMIYFSDSLTYQNDRIGELEQLQRILGYAKEQEHIKVLYLTALEAKGSNQIIVKTAQDLCMNWKTSHSSSSLKILQSPYLYSSIYPRDYMSQLFKAAESGSLLFTEKQDELTNFINMDDLSDLLFRLFDSWNNDRETLQIVNPFKVTFKELAEQLQKVTSCPSVQFSSANASQSSQTQTNESQPDKTLRKRYGWFMHYSIIDDLTDLYTLYLEQHRFAKYTSRLDDLISILRSHQRIQKIAEIMALFLVSEFLHLYTNAHFQFRLIDIRLLFVVLVSTVFGTYYGIASAFLSAAALLINNIISGRDWRIILYNTEQWLPFIMYIFIAAVCGFVQMKNQDDSKSLKKENQLLKEQNVFIQGVHSSIVQDKQKLKRQLIGSRDGFAKFFDVFKKLDRSSGVSILEESVKILQEWLDTKAILVYDLKDEKVLELLQTEKTASTLLSQTALQPQSFPEILKTVEKGEVWSNRQILKDHPAYVLGVRDGGVLRFLIWVQEVSYNQMGLHQINCLQMIGEMTESALSKAYYQQYYVDQLGKVPSAENEFAIKDRKIE</sequence>
<dbReference type="OrthoDB" id="3237876at2"/>